<accession>A0A381PNL6</accession>
<dbReference type="AlphaFoldDB" id="A0A381PNL6"/>
<organism evidence="2">
    <name type="scientific">marine metagenome</name>
    <dbReference type="NCBI Taxonomy" id="408172"/>
    <lineage>
        <taxon>unclassified sequences</taxon>
        <taxon>metagenomes</taxon>
        <taxon>ecological metagenomes</taxon>
    </lineage>
</organism>
<gene>
    <name evidence="2" type="ORF">METZ01_LOCUS20571</name>
</gene>
<evidence type="ECO:0000256" key="1">
    <source>
        <dbReference type="SAM" id="MobiDB-lite"/>
    </source>
</evidence>
<name>A0A381PNL6_9ZZZZ</name>
<evidence type="ECO:0000313" key="2">
    <source>
        <dbReference type="EMBL" id="SUZ67717.1"/>
    </source>
</evidence>
<feature type="non-terminal residue" evidence="2">
    <location>
        <position position="68"/>
    </location>
</feature>
<feature type="region of interest" description="Disordered" evidence="1">
    <location>
        <begin position="14"/>
        <end position="33"/>
    </location>
</feature>
<proteinExistence type="predicted"/>
<dbReference type="EMBL" id="UINC01001019">
    <property type="protein sequence ID" value="SUZ67717.1"/>
    <property type="molecule type" value="Genomic_DNA"/>
</dbReference>
<reference evidence="2" key="1">
    <citation type="submission" date="2018-05" db="EMBL/GenBank/DDBJ databases">
        <authorList>
            <person name="Lanie J.A."/>
            <person name="Ng W.-L."/>
            <person name="Kazmierczak K.M."/>
            <person name="Andrzejewski T.M."/>
            <person name="Davidsen T.M."/>
            <person name="Wayne K.J."/>
            <person name="Tettelin H."/>
            <person name="Glass J.I."/>
            <person name="Rusch D."/>
            <person name="Podicherti R."/>
            <person name="Tsui H.-C.T."/>
            <person name="Winkler M.E."/>
        </authorList>
    </citation>
    <scope>NUCLEOTIDE SEQUENCE</scope>
</reference>
<sequence length="68" mass="6947">MPVVGVTTLVDGLRGAPGTDARRDDQGGIAPAEPTEGKVFMLKRFIVILAAMAMVASACGSDDDDTPA</sequence>
<protein>
    <submittedName>
        <fullName evidence="2">Uncharacterized protein</fullName>
    </submittedName>
</protein>